<protein>
    <submittedName>
        <fullName evidence="1">Uncharacterized protein</fullName>
    </submittedName>
</protein>
<dbReference type="AlphaFoldDB" id="M3HEQ3"/>
<name>M3HEQ3_LEPIT</name>
<dbReference type="EMBL" id="AFMD02000170">
    <property type="protein sequence ID" value="EMG22824.1"/>
    <property type="molecule type" value="Genomic_DNA"/>
</dbReference>
<evidence type="ECO:0000313" key="2">
    <source>
        <dbReference type="Proteomes" id="UP000011778"/>
    </source>
</evidence>
<dbReference type="Proteomes" id="UP000011778">
    <property type="component" value="Unassembled WGS sequence"/>
</dbReference>
<evidence type="ECO:0000313" key="1">
    <source>
        <dbReference type="EMBL" id="EMG22824.1"/>
    </source>
</evidence>
<sequence>MNVGTLFLEKFFYSLLYRILITTRTHENNTILSLFQNLKCRISHKKTNDFKLDNFLRIPVSL</sequence>
<accession>M3HEQ3</accession>
<reference evidence="1 2" key="1">
    <citation type="submission" date="2013-02" db="EMBL/GenBank/DDBJ databases">
        <authorList>
            <person name="Harkins D.M."/>
            <person name="Durkin A.S."/>
            <person name="Brinkac L.M."/>
            <person name="Haft D.H."/>
            <person name="Selengut J.D."/>
            <person name="Sanka R."/>
            <person name="DePew J."/>
            <person name="Purushe J."/>
            <person name="Tulsiani S.M."/>
            <person name="Graham G.C."/>
            <person name="Burns M.-A."/>
            <person name="Dohnt M.F."/>
            <person name="Smythe L.D."/>
            <person name="McKay D.B."/>
            <person name="Craig S.B."/>
            <person name="Vinetz J.M."/>
            <person name="Sutton G.G."/>
            <person name="Nierman W.C."/>
            <person name="Fouts D.E."/>
        </authorList>
    </citation>
    <scope>NUCLEOTIDE SEQUENCE [LARGE SCALE GENOMIC DNA]</scope>
    <source>
        <strain evidence="1 2">LT2050</strain>
    </source>
</reference>
<organism evidence="1 2">
    <name type="scientific">Leptospira interrogans serovar Copenhageni str. LT2050</name>
    <dbReference type="NCBI Taxonomy" id="1001598"/>
    <lineage>
        <taxon>Bacteria</taxon>
        <taxon>Pseudomonadati</taxon>
        <taxon>Spirochaetota</taxon>
        <taxon>Spirochaetia</taxon>
        <taxon>Leptospirales</taxon>
        <taxon>Leptospiraceae</taxon>
        <taxon>Leptospira</taxon>
    </lineage>
</organism>
<gene>
    <name evidence="1" type="ORF">LEP1GSC150_4577</name>
</gene>
<comment type="caution">
    <text evidence="1">The sequence shown here is derived from an EMBL/GenBank/DDBJ whole genome shotgun (WGS) entry which is preliminary data.</text>
</comment>
<proteinExistence type="predicted"/>